<dbReference type="PROSITE" id="PS51186">
    <property type="entry name" value="GNAT"/>
    <property type="match status" value="1"/>
</dbReference>
<gene>
    <name evidence="2" type="ORF">F0L68_07860</name>
</gene>
<evidence type="ECO:0000313" key="3">
    <source>
        <dbReference type="Proteomes" id="UP000323454"/>
    </source>
</evidence>
<dbReference type="InterPro" id="IPR016181">
    <property type="entry name" value="Acyl_CoA_acyltransferase"/>
</dbReference>
<comment type="caution">
    <text evidence="2">The sequence shown here is derived from an EMBL/GenBank/DDBJ whole genome shotgun (WGS) entry which is preliminary data.</text>
</comment>
<dbReference type="GO" id="GO:0016747">
    <property type="term" value="F:acyltransferase activity, transferring groups other than amino-acyl groups"/>
    <property type="evidence" value="ECO:0007669"/>
    <property type="project" value="InterPro"/>
</dbReference>
<protein>
    <submittedName>
        <fullName evidence="2">GNAT family N-acetyltransferase</fullName>
    </submittedName>
</protein>
<name>A0A5B2XLU8_9PSEU</name>
<dbReference type="AlphaFoldDB" id="A0A5B2XLU8"/>
<dbReference type="EMBL" id="VUOB01000011">
    <property type="protein sequence ID" value="KAA2264326.1"/>
    <property type="molecule type" value="Genomic_DNA"/>
</dbReference>
<dbReference type="Gene3D" id="3.40.630.30">
    <property type="match status" value="1"/>
</dbReference>
<dbReference type="Pfam" id="PF13302">
    <property type="entry name" value="Acetyltransf_3"/>
    <property type="match status" value="1"/>
</dbReference>
<dbReference type="SUPFAM" id="SSF55729">
    <property type="entry name" value="Acyl-CoA N-acyltransferases (Nat)"/>
    <property type="match status" value="1"/>
</dbReference>
<feature type="domain" description="N-acetyltransferase" evidence="1">
    <location>
        <begin position="11"/>
        <end position="185"/>
    </location>
</feature>
<dbReference type="RefSeq" id="WP_149848809.1">
    <property type="nucleotide sequence ID" value="NZ_VUOB01000011.1"/>
</dbReference>
<accession>A0A5B2XLU8</accession>
<proteinExistence type="predicted"/>
<keyword evidence="3" id="KW-1185">Reference proteome</keyword>
<evidence type="ECO:0000313" key="2">
    <source>
        <dbReference type="EMBL" id="KAA2264326.1"/>
    </source>
</evidence>
<dbReference type="PANTHER" id="PTHR43415:SF4">
    <property type="entry name" value="N-ACETYLTRANSFERASE DOMAIN-CONTAINING PROTEIN"/>
    <property type="match status" value="1"/>
</dbReference>
<sequence>MNLVRIDGDPVCLRDWNSALLSDLPDLLDPTRPWHDTNGPYFGRMTEAEAAEQVRRTGELAALPAIERETPRRRLAVMETATGRLVGEVSWYWESQETDWRRLGVLIYDETCWGRGYGTEALRLWTGYLFASTDALRLDYATFSGNPGMIATGRKLGFVEEGRFRRARRWAGGVHDSVVLGVLREEWVERHSLPDVDGWPDPKECTEG</sequence>
<dbReference type="PANTHER" id="PTHR43415">
    <property type="entry name" value="SPERMIDINE N(1)-ACETYLTRANSFERASE"/>
    <property type="match status" value="1"/>
</dbReference>
<dbReference type="Proteomes" id="UP000323454">
    <property type="component" value="Unassembled WGS sequence"/>
</dbReference>
<organism evidence="2 3">
    <name type="scientific">Solihabitans fulvus</name>
    <dbReference type="NCBI Taxonomy" id="1892852"/>
    <lineage>
        <taxon>Bacteria</taxon>
        <taxon>Bacillati</taxon>
        <taxon>Actinomycetota</taxon>
        <taxon>Actinomycetes</taxon>
        <taxon>Pseudonocardiales</taxon>
        <taxon>Pseudonocardiaceae</taxon>
        <taxon>Solihabitans</taxon>
    </lineage>
</organism>
<evidence type="ECO:0000259" key="1">
    <source>
        <dbReference type="PROSITE" id="PS51186"/>
    </source>
</evidence>
<reference evidence="2 3" key="1">
    <citation type="submission" date="2019-09" db="EMBL/GenBank/DDBJ databases">
        <title>Goodfellowia gen. nov., a new genus of the Pseudonocardineae related to Actinoalloteichus, containing Goodfellowia coeruleoviolacea gen. nov., comb. nov. gen. nov., comb. nov.</title>
        <authorList>
            <person name="Labeda D."/>
        </authorList>
    </citation>
    <scope>NUCLEOTIDE SEQUENCE [LARGE SCALE GENOMIC DNA]</scope>
    <source>
        <strain evidence="2 3">AN110305</strain>
    </source>
</reference>
<reference evidence="2 3" key="2">
    <citation type="submission" date="2019-09" db="EMBL/GenBank/DDBJ databases">
        <authorList>
            <person name="Jin C."/>
        </authorList>
    </citation>
    <scope>NUCLEOTIDE SEQUENCE [LARGE SCALE GENOMIC DNA]</scope>
    <source>
        <strain evidence="2 3">AN110305</strain>
    </source>
</reference>
<keyword evidence="2" id="KW-0808">Transferase</keyword>
<dbReference type="OrthoDB" id="9132139at2"/>
<dbReference type="InterPro" id="IPR000182">
    <property type="entry name" value="GNAT_dom"/>
</dbReference>